<comment type="similarity">
    <text evidence="1">Belongs to the GcvT family.</text>
</comment>
<dbReference type="SUPFAM" id="SSF51905">
    <property type="entry name" value="FAD/NAD(P)-binding domain"/>
    <property type="match status" value="1"/>
</dbReference>
<dbReference type="InterPro" id="IPR027266">
    <property type="entry name" value="TrmE/GcvT-like"/>
</dbReference>
<dbReference type="Pfam" id="PF16350">
    <property type="entry name" value="FAO_M"/>
    <property type="match status" value="1"/>
</dbReference>
<evidence type="ECO:0000259" key="5">
    <source>
        <dbReference type="Pfam" id="PF08669"/>
    </source>
</evidence>
<name>A0ABW4K592_9HYPH</name>
<evidence type="ECO:0000259" key="4">
    <source>
        <dbReference type="Pfam" id="PF01571"/>
    </source>
</evidence>
<keyword evidence="8" id="KW-1185">Reference proteome</keyword>
<evidence type="ECO:0000256" key="2">
    <source>
        <dbReference type="ARBA" id="ARBA00023002"/>
    </source>
</evidence>
<dbReference type="PANTHER" id="PTHR13847">
    <property type="entry name" value="SARCOSINE DEHYDROGENASE-RELATED"/>
    <property type="match status" value="1"/>
</dbReference>
<dbReference type="InterPro" id="IPR036188">
    <property type="entry name" value="FAD/NAD-bd_sf"/>
</dbReference>
<dbReference type="SUPFAM" id="SSF54373">
    <property type="entry name" value="FAD-linked reductases, C-terminal domain"/>
    <property type="match status" value="1"/>
</dbReference>
<proteinExistence type="inferred from homology"/>
<dbReference type="Pfam" id="PF01266">
    <property type="entry name" value="DAO"/>
    <property type="match status" value="1"/>
</dbReference>
<dbReference type="Pfam" id="PF01571">
    <property type="entry name" value="GCV_T"/>
    <property type="match status" value="1"/>
</dbReference>
<evidence type="ECO:0000313" key="7">
    <source>
        <dbReference type="EMBL" id="MFD1702233.1"/>
    </source>
</evidence>
<gene>
    <name evidence="7" type="ORF">ACFSCV_04375</name>
</gene>
<feature type="domain" description="Aminomethyltransferase C-terminal" evidence="5">
    <location>
        <begin position="723"/>
        <end position="806"/>
    </location>
</feature>
<feature type="domain" description="FAD dependent oxidoreductase" evidence="3">
    <location>
        <begin position="12"/>
        <end position="367"/>
    </location>
</feature>
<evidence type="ECO:0000313" key="8">
    <source>
        <dbReference type="Proteomes" id="UP001597308"/>
    </source>
</evidence>
<sequence length="824" mass="87908">MSLAPFPTQAEIVVIGGGIVGCSLAYHLKQLGHRDVVVLEQGRLSSGTTWHAAGLVGQLRAQASMTRLIRYSTELYSRLEAETGLGTGWKQCGSVSVARTTDRMTQLRRTIASARAQGVEIHELSAAEAGEKWPVMRTDDLVGGVWLPGDGKANPTDLTQALARGARTGGARIFEKTRVTGVSITEGRIRGVATSRGAIACETVAICAGQWSRQFGKMCGVSIPLHSAEHFYLVTERIEGVHPDLPVMRDPDGFIYFKEEVGGLVMGGFEPDAKPWGMGGIPDDFEFQLLPDDHDQFEILMENALTRVPALETAAIRTTVNGPESFTPDNNFLLGETPEVRGLFVGAGFNSAGIASAGGAGRALAEWIVAGEPTQDLWPVDIRRFAAFNANPVWLKERVKETLGLHYAMPWPNRELVTARPFRTSPVYERLKAKGAVFGSKMGWERANYFATGPHDREIAYGFGRPNWLEACAAEQRAAREAVALFDMTSFAKLRLEGPDAEAALQRLCAADVALAVGDSAYTPMLNVRGGIEAEVTVARLGPEAFLIVAGSGQPVRDADWIRRHLDDARATLTDVTSAYAVLGLMGPRSRDLLATLTDAALDDAAFPPNAVREMAVGFATVLAARRSYAGELGYELYVATEFAAGVYDALTAAGSAFGLRDAGYYALDALRIEKGFRAWGRETSPDLTPDACDLGCVIDLAKGDFIGRDAVLAARAGPAPTRRLVSLLGPEPGAQMAWGGELLLADDVAVGEVTSAAYGATLGGVVALAWIDAGRAPDQGALDALRLTIDAGGERLPVRASLTPFLGPQGVETSTPDVLRRVG</sequence>
<dbReference type="InterPro" id="IPR006222">
    <property type="entry name" value="GCVT_N"/>
</dbReference>
<dbReference type="Pfam" id="PF08669">
    <property type="entry name" value="GCV_T_C"/>
    <property type="match status" value="1"/>
</dbReference>
<keyword evidence="2" id="KW-0560">Oxidoreductase</keyword>
<dbReference type="Gene3D" id="3.30.1360.120">
    <property type="entry name" value="Probable tRNA modification gtpase trme, domain 1"/>
    <property type="match status" value="1"/>
</dbReference>
<feature type="domain" description="FAD dependent oxidoreductase central" evidence="6">
    <location>
        <begin position="371"/>
        <end position="425"/>
    </location>
</feature>
<dbReference type="SUPFAM" id="SSF103025">
    <property type="entry name" value="Folate-binding domain"/>
    <property type="match status" value="1"/>
</dbReference>
<accession>A0ABW4K592</accession>
<feature type="domain" description="GCVT N-terminal" evidence="4">
    <location>
        <begin position="428"/>
        <end position="703"/>
    </location>
</feature>
<dbReference type="PANTHER" id="PTHR13847:SF193">
    <property type="entry name" value="PYRUVATE DEHYDROGENASE PHOSPHATASE REGULATORY SUBUNIT, MITOCHONDRIAL"/>
    <property type="match status" value="1"/>
</dbReference>
<dbReference type="Proteomes" id="UP001597308">
    <property type="component" value="Unassembled WGS sequence"/>
</dbReference>
<dbReference type="Gene3D" id="2.40.30.110">
    <property type="entry name" value="Aminomethyltransferase beta-barrel domains"/>
    <property type="match status" value="1"/>
</dbReference>
<dbReference type="Gene3D" id="3.50.50.60">
    <property type="entry name" value="FAD/NAD(P)-binding domain"/>
    <property type="match status" value="1"/>
</dbReference>
<dbReference type="InterPro" id="IPR032503">
    <property type="entry name" value="FAO_M"/>
</dbReference>
<dbReference type="RefSeq" id="WP_378797347.1">
    <property type="nucleotide sequence ID" value="NZ_JBHUER010000002.1"/>
</dbReference>
<evidence type="ECO:0000256" key="1">
    <source>
        <dbReference type="ARBA" id="ARBA00008609"/>
    </source>
</evidence>
<dbReference type="Gene3D" id="3.30.70.1400">
    <property type="entry name" value="Aminomethyltransferase beta-barrel domains"/>
    <property type="match status" value="1"/>
</dbReference>
<dbReference type="SUPFAM" id="SSF101790">
    <property type="entry name" value="Aminomethyltransferase beta-barrel domain"/>
    <property type="match status" value="1"/>
</dbReference>
<dbReference type="EMBL" id="JBHUER010000002">
    <property type="protein sequence ID" value="MFD1702233.1"/>
    <property type="molecule type" value="Genomic_DNA"/>
</dbReference>
<dbReference type="InterPro" id="IPR006076">
    <property type="entry name" value="FAD-dep_OxRdtase"/>
</dbReference>
<organism evidence="7 8">
    <name type="scientific">Methylopila henanensis</name>
    <dbReference type="NCBI Taxonomy" id="873516"/>
    <lineage>
        <taxon>Bacteria</taxon>
        <taxon>Pseudomonadati</taxon>
        <taxon>Pseudomonadota</taxon>
        <taxon>Alphaproteobacteria</taxon>
        <taxon>Hyphomicrobiales</taxon>
        <taxon>Methylopilaceae</taxon>
        <taxon>Methylopila</taxon>
    </lineage>
</organism>
<protein>
    <submittedName>
        <fullName evidence="7">FAD-dependent oxidoreductase</fullName>
    </submittedName>
</protein>
<evidence type="ECO:0000259" key="6">
    <source>
        <dbReference type="Pfam" id="PF16350"/>
    </source>
</evidence>
<reference evidence="8" key="1">
    <citation type="journal article" date="2019" name="Int. J. Syst. Evol. Microbiol.">
        <title>The Global Catalogue of Microorganisms (GCM) 10K type strain sequencing project: providing services to taxonomists for standard genome sequencing and annotation.</title>
        <authorList>
            <consortium name="The Broad Institute Genomics Platform"/>
            <consortium name="The Broad Institute Genome Sequencing Center for Infectious Disease"/>
            <person name="Wu L."/>
            <person name="Ma J."/>
        </authorList>
    </citation>
    <scope>NUCLEOTIDE SEQUENCE [LARGE SCALE GENOMIC DNA]</scope>
    <source>
        <strain evidence="8">KCTC 23707</strain>
    </source>
</reference>
<dbReference type="Gene3D" id="3.30.9.10">
    <property type="entry name" value="D-Amino Acid Oxidase, subunit A, domain 2"/>
    <property type="match status" value="1"/>
</dbReference>
<dbReference type="InterPro" id="IPR013977">
    <property type="entry name" value="GcvT_C"/>
</dbReference>
<comment type="caution">
    <text evidence="7">The sequence shown here is derived from an EMBL/GenBank/DDBJ whole genome shotgun (WGS) entry which is preliminary data.</text>
</comment>
<evidence type="ECO:0000259" key="3">
    <source>
        <dbReference type="Pfam" id="PF01266"/>
    </source>
</evidence>
<dbReference type="InterPro" id="IPR029043">
    <property type="entry name" value="GcvT/YgfZ_C"/>
</dbReference>